<keyword evidence="2" id="KW-0645">Protease</keyword>
<dbReference type="Pfam" id="PF01551">
    <property type="entry name" value="Peptidase_M23"/>
    <property type="match status" value="1"/>
</dbReference>
<keyword evidence="5" id="KW-0862">Zinc</keyword>
<keyword evidence="4" id="KW-0378">Hydrolase</keyword>
<evidence type="ECO:0000256" key="3">
    <source>
        <dbReference type="ARBA" id="ARBA00022723"/>
    </source>
</evidence>
<dbReference type="PANTHER" id="PTHR21666:SF288">
    <property type="entry name" value="CELL DIVISION PROTEIN YTFB"/>
    <property type="match status" value="1"/>
</dbReference>
<keyword evidence="6" id="KW-0482">Metalloprotease</keyword>
<dbReference type="InterPro" id="IPR050570">
    <property type="entry name" value="Cell_wall_metabolism_enzyme"/>
</dbReference>
<name>A0ABU5L8B3_9RICK</name>
<comment type="caution">
    <text evidence="9">The sequence shown here is derived from an EMBL/GenBank/DDBJ whole genome shotgun (WGS) entry which is preliminary data.</text>
</comment>
<evidence type="ECO:0000256" key="5">
    <source>
        <dbReference type="ARBA" id="ARBA00022833"/>
    </source>
</evidence>
<gene>
    <name evidence="9" type="ORF">Cyrtocomes_00484</name>
</gene>
<dbReference type="Proteomes" id="UP001293791">
    <property type="component" value="Unassembled WGS sequence"/>
</dbReference>
<sequence length="469" mass="52740">MIRRYLSNKYVLIFCFLLISGLVSVRFVKKFGNGLQRDSSASKNYNSNSYDDDVSKDNESSLLSKDEELKQESIIQGSDDAQDIVEDSSSSHVSVKLKKGDSMQSILRGAGIDSKNAHFISTSVNKVYHLNRLAPGKQVFISYLKNIEDNIIREMKIEFDDSSVEVNYHNNLYKARVLPLLLQDQVVIMRGKVESSLYNTASKIQMHKKAFSALLELFSHSLDLQREVYHGSELNVVYSVSKDSNGRVHSVKDILYAQLKSQNNNIAIYKYDAPNSGGHKYFHEDGHSIKKPFLKTPIKGAVISSGFGRRMHPIHKYSRMHKGLDYAARINTPILAAADGVIRVMNRSCSYGNYIKIVHNNRYATLYAHMNKFARGKGPGSKVRQGEIIGFVGNTGHSTNPHLHYEVHYNGVQINPAKANKVKDEFILASKSMESFKSYVSSVKNAVNVKLADRSSISYEDFTKMIGKS</sequence>
<evidence type="ECO:0000256" key="1">
    <source>
        <dbReference type="ARBA" id="ARBA00001947"/>
    </source>
</evidence>
<protein>
    <submittedName>
        <fullName evidence="9">M23 family metallopeptidase</fullName>
    </submittedName>
</protein>
<reference evidence="9 10" key="1">
    <citation type="submission" date="2023-02" db="EMBL/GenBank/DDBJ databases">
        <title>Host association and intracellularity evolved multiple times independently in the Rickettsiales.</title>
        <authorList>
            <person name="Castelli M."/>
            <person name="Nardi T."/>
            <person name="Gammuto L."/>
            <person name="Bellinzona G."/>
            <person name="Sabaneyeva E."/>
            <person name="Potekhin A."/>
            <person name="Serra V."/>
            <person name="Petroni G."/>
            <person name="Sassera D."/>
        </authorList>
    </citation>
    <scope>NUCLEOTIDE SEQUENCE [LARGE SCALE GENOMIC DNA]</scope>
    <source>
        <strain evidence="9 10">BOD18</strain>
    </source>
</reference>
<evidence type="ECO:0000256" key="6">
    <source>
        <dbReference type="ARBA" id="ARBA00023049"/>
    </source>
</evidence>
<evidence type="ECO:0000313" key="10">
    <source>
        <dbReference type="Proteomes" id="UP001293791"/>
    </source>
</evidence>
<dbReference type="CDD" id="cd12797">
    <property type="entry name" value="M23_peptidase"/>
    <property type="match status" value="1"/>
</dbReference>
<keyword evidence="3" id="KW-0479">Metal-binding</keyword>
<dbReference type="InterPro" id="IPR011055">
    <property type="entry name" value="Dup_hybrid_motif"/>
</dbReference>
<accession>A0ABU5L8B3</accession>
<keyword evidence="10" id="KW-1185">Reference proteome</keyword>
<dbReference type="EMBL" id="JARGYT010000021">
    <property type="protein sequence ID" value="MDZ5762115.1"/>
    <property type="molecule type" value="Genomic_DNA"/>
</dbReference>
<proteinExistence type="predicted"/>
<evidence type="ECO:0000256" key="7">
    <source>
        <dbReference type="SAM" id="MobiDB-lite"/>
    </source>
</evidence>
<feature type="domain" description="M23ase beta-sheet core" evidence="8">
    <location>
        <begin position="319"/>
        <end position="416"/>
    </location>
</feature>
<organism evidence="9 10">
    <name type="scientific">Candidatus Cyrtobacter comes</name>
    <dbReference type="NCBI Taxonomy" id="675776"/>
    <lineage>
        <taxon>Bacteria</taxon>
        <taxon>Pseudomonadati</taxon>
        <taxon>Pseudomonadota</taxon>
        <taxon>Alphaproteobacteria</taxon>
        <taxon>Rickettsiales</taxon>
        <taxon>Candidatus Midichloriaceae</taxon>
        <taxon>Candidatus Cyrtobacter</taxon>
    </lineage>
</organism>
<dbReference type="Gene3D" id="3.10.450.350">
    <property type="match status" value="1"/>
</dbReference>
<evidence type="ECO:0000313" key="9">
    <source>
        <dbReference type="EMBL" id="MDZ5762115.1"/>
    </source>
</evidence>
<evidence type="ECO:0000259" key="8">
    <source>
        <dbReference type="Pfam" id="PF01551"/>
    </source>
</evidence>
<dbReference type="Gene3D" id="2.70.70.10">
    <property type="entry name" value="Glucose Permease (Domain IIA)"/>
    <property type="match status" value="1"/>
</dbReference>
<dbReference type="SUPFAM" id="SSF51261">
    <property type="entry name" value="Duplicated hybrid motif"/>
    <property type="match status" value="1"/>
</dbReference>
<dbReference type="PANTHER" id="PTHR21666">
    <property type="entry name" value="PEPTIDASE-RELATED"/>
    <property type="match status" value="1"/>
</dbReference>
<evidence type="ECO:0000256" key="2">
    <source>
        <dbReference type="ARBA" id="ARBA00022670"/>
    </source>
</evidence>
<evidence type="ECO:0000256" key="4">
    <source>
        <dbReference type="ARBA" id="ARBA00022801"/>
    </source>
</evidence>
<feature type="compositionally biased region" description="Low complexity" evidence="7">
    <location>
        <begin position="38"/>
        <end position="49"/>
    </location>
</feature>
<comment type="cofactor">
    <cofactor evidence="1">
        <name>Zn(2+)</name>
        <dbReference type="ChEBI" id="CHEBI:29105"/>
    </cofactor>
</comment>
<dbReference type="InterPro" id="IPR016047">
    <property type="entry name" value="M23ase_b-sheet_dom"/>
</dbReference>
<feature type="region of interest" description="Disordered" evidence="7">
    <location>
        <begin position="36"/>
        <end position="58"/>
    </location>
</feature>